<feature type="chain" id="PRO_5032812041" description="Ferrochelatase" evidence="2">
    <location>
        <begin position="23"/>
        <end position="73"/>
    </location>
</feature>
<dbReference type="RefSeq" id="WP_176267748.1">
    <property type="nucleotide sequence ID" value="NZ_JABWGV010000003.1"/>
</dbReference>
<keyword evidence="4" id="KW-1185">Reference proteome</keyword>
<dbReference type="EMBL" id="JABWGV010000003">
    <property type="protein sequence ID" value="NVD45479.1"/>
    <property type="molecule type" value="Genomic_DNA"/>
</dbReference>
<feature type="signal peptide" evidence="2">
    <location>
        <begin position="1"/>
        <end position="22"/>
    </location>
</feature>
<evidence type="ECO:0000256" key="1">
    <source>
        <dbReference type="SAM" id="Phobius"/>
    </source>
</evidence>
<accession>A0A850HE61</accession>
<evidence type="ECO:0000313" key="4">
    <source>
        <dbReference type="Proteomes" id="UP000561438"/>
    </source>
</evidence>
<dbReference type="Proteomes" id="UP000561438">
    <property type="component" value="Unassembled WGS sequence"/>
</dbReference>
<keyword evidence="1" id="KW-1133">Transmembrane helix</keyword>
<feature type="transmembrane region" description="Helical" evidence="1">
    <location>
        <begin position="40"/>
        <end position="62"/>
    </location>
</feature>
<sequence>MKFRNLAAATAALGLVTAPAIAQANFDRASAPVEGESELAGSSLIIALLAAAAVVGGIIIAVDDNDDDLPISA</sequence>
<organism evidence="3 4">
    <name type="scientific">Qipengyuania atrilutea</name>
    <dbReference type="NCBI Taxonomy" id="2744473"/>
    <lineage>
        <taxon>Bacteria</taxon>
        <taxon>Pseudomonadati</taxon>
        <taxon>Pseudomonadota</taxon>
        <taxon>Alphaproteobacteria</taxon>
        <taxon>Sphingomonadales</taxon>
        <taxon>Erythrobacteraceae</taxon>
        <taxon>Qipengyuania</taxon>
    </lineage>
</organism>
<name>A0A850HE61_9SPHN</name>
<keyword evidence="1" id="KW-0812">Transmembrane</keyword>
<dbReference type="AlphaFoldDB" id="A0A850HE61"/>
<comment type="caution">
    <text evidence="3">The sequence shown here is derived from an EMBL/GenBank/DDBJ whole genome shotgun (WGS) entry which is preliminary data.</text>
</comment>
<evidence type="ECO:0008006" key="5">
    <source>
        <dbReference type="Google" id="ProtNLM"/>
    </source>
</evidence>
<reference evidence="3 4" key="1">
    <citation type="submission" date="2020-06" db="EMBL/GenBank/DDBJ databases">
        <title>Altererythrobacter sp. HHU K3-1.</title>
        <authorList>
            <person name="Zhang D."/>
            <person name="Xue H."/>
        </authorList>
    </citation>
    <scope>NUCLEOTIDE SEQUENCE [LARGE SCALE GENOMIC DNA]</scope>
    <source>
        <strain evidence="3 4">HHU K3-1</strain>
    </source>
</reference>
<evidence type="ECO:0000313" key="3">
    <source>
        <dbReference type="EMBL" id="NVD45479.1"/>
    </source>
</evidence>
<proteinExistence type="predicted"/>
<protein>
    <recommendedName>
        <fullName evidence="5">Ferrochelatase</fullName>
    </recommendedName>
</protein>
<gene>
    <name evidence="3" type="ORF">HUV48_10720</name>
</gene>
<keyword evidence="2" id="KW-0732">Signal</keyword>
<evidence type="ECO:0000256" key="2">
    <source>
        <dbReference type="SAM" id="SignalP"/>
    </source>
</evidence>
<keyword evidence="1" id="KW-0472">Membrane</keyword>